<dbReference type="InterPro" id="IPR001173">
    <property type="entry name" value="Glyco_trans_2-like"/>
</dbReference>
<dbReference type="Proteomes" id="UP000886803">
    <property type="component" value="Unassembled WGS sequence"/>
</dbReference>
<keyword evidence="1" id="KW-0328">Glycosyltransferase</keyword>
<reference evidence="4" key="1">
    <citation type="journal article" date="2021" name="PeerJ">
        <title>Extensive microbial diversity within the chicken gut microbiome revealed by metagenomics and culture.</title>
        <authorList>
            <person name="Gilroy R."/>
            <person name="Ravi A."/>
            <person name="Getino M."/>
            <person name="Pursley I."/>
            <person name="Horton D.L."/>
            <person name="Alikhan N.F."/>
            <person name="Baker D."/>
            <person name="Gharbi K."/>
            <person name="Hall N."/>
            <person name="Watson M."/>
            <person name="Adriaenssens E.M."/>
            <person name="Foster-Nyarko E."/>
            <person name="Jarju S."/>
            <person name="Secka A."/>
            <person name="Antonio M."/>
            <person name="Oren A."/>
            <person name="Chaudhuri R.R."/>
            <person name="La Ragione R."/>
            <person name="Hildebrand F."/>
            <person name="Pallen M.J."/>
        </authorList>
    </citation>
    <scope>NUCLEOTIDE SEQUENCE</scope>
    <source>
        <strain evidence="4">ChiBcec8-13705</strain>
    </source>
</reference>
<evidence type="ECO:0000259" key="3">
    <source>
        <dbReference type="Pfam" id="PF00535"/>
    </source>
</evidence>
<gene>
    <name evidence="4" type="ORF">H9945_07965</name>
</gene>
<feature type="domain" description="Glycosyltransferase 2-like" evidence="3">
    <location>
        <begin position="6"/>
        <end position="162"/>
    </location>
</feature>
<organism evidence="4 5">
    <name type="scientific">Candidatus Gemmiger avicola</name>
    <dbReference type="NCBI Taxonomy" id="2838605"/>
    <lineage>
        <taxon>Bacteria</taxon>
        <taxon>Bacillati</taxon>
        <taxon>Bacillota</taxon>
        <taxon>Clostridia</taxon>
        <taxon>Eubacteriales</taxon>
        <taxon>Gemmiger</taxon>
    </lineage>
</organism>
<keyword evidence="2" id="KW-0808">Transferase</keyword>
<accession>A0A9D2M894</accession>
<name>A0A9D2M894_9FIRM</name>
<dbReference type="AlphaFoldDB" id="A0A9D2M894"/>
<dbReference type="CDD" id="cd00761">
    <property type="entry name" value="Glyco_tranf_GTA_type"/>
    <property type="match status" value="1"/>
</dbReference>
<dbReference type="InterPro" id="IPR029044">
    <property type="entry name" value="Nucleotide-diphossugar_trans"/>
</dbReference>
<evidence type="ECO:0000313" key="4">
    <source>
        <dbReference type="EMBL" id="HJB42419.1"/>
    </source>
</evidence>
<reference evidence="4" key="2">
    <citation type="submission" date="2021-04" db="EMBL/GenBank/DDBJ databases">
        <authorList>
            <person name="Gilroy R."/>
        </authorList>
    </citation>
    <scope>NUCLEOTIDE SEQUENCE</scope>
    <source>
        <strain evidence="4">ChiBcec8-13705</strain>
    </source>
</reference>
<dbReference type="SUPFAM" id="SSF53448">
    <property type="entry name" value="Nucleotide-diphospho-sugar transferases"/>
    <property type="match status" value="1"/>
</dbReference>
<dbReference type="PANTHER" id="PTHR22916:SF51">
    <property type="entry name" value="GLYCOSYLTRANSFERASE EPSH-RELATED"/>
    <property type="match status" value="1"/>
</dbReference>
<comment type="caution">
    <text evidence="4">The sequence shown here is derived from an EMBL/GenBank/DDBJ whole genome shotgun (WGS) entry which is preliminary data.</text>
</comment>
<evidence type="ECO:0000256" key="2">
    <source>
        <dbReference type="ARBA" id="ARBA00022679"/>
    </source>
</evidence>
<evidence type="ECO:0000256" key="1">
    <source>
        <dbReference type="ARBA" id="ARBA00022676"/>
    </source>
</evidence>
<evidence type="ECO:0000313" key="5">
    <source>
        <dbReference type="Proteomes" id="UP000886803"/>
    </source>
</evidence>
<dbReference type="Gene3D" id="3.90.550.10">
    <property type="entry name" value="Spore Coat Polysaccharide Biosynthesis Protein SpsA, Chain A"/>
    <property type="match status" value="1"/>
</dbReference>
<dbReference type="EMBL" id="DWYG01000134">
    <property type="protein sequence ID" value="HJB42419.1"/>
    <property type="molecule type" value="Genomic_DNA"/>
</dbReference>
<dbReference type="PANTHER" id="PTHR22916">
    <property type="entry name" value="GLYCOSYLTRANSFERASE"/>
    <property type="match status" value="1"/>
</dbReference>
<protein>
    <submittedName>
        <fullName evidence="4">Glycosyltransferase</fullName>
    </submittedName>
</protein>
<dbReference type="GO" id="GO:0016757">
    <property type="term" value="F:glycosyltransferase activity"/>
    <property type="evidence" value="ECO:0007669"/>
    <property type="project" value="UniProtKB-KW"/>
</dbReference>
<dbReference type="Pfam" id="PF00535">
    <property type="entry name" value="Glycos_transf_2"/>
    <property type="match status" value="1"/>
</dbReference>
<proteinExistence type="predicted"/>
<sequence length="354" mass="38922">MNRCVSVVVPVWGAERTLDRCVRSVLGQALGPGDALECILVDDGSPDRCGEICDAYAARDPRVQVVHKEDGGVSSARNAGLRRSRGAYVVFLDSDDALRPGALAAALAAQAAAPGDFVLWHYTDNPNDPAPTGQNAKPAGQSALARLWLDCLIGMPWNKLYRGDLARRLSFNESYTLGEDLQFVLDYLALLGQEAPGFGYAVIQSPLTFYDCSRDDGTLSTRYHPETCEIWPEHFAKLNAAAEAAGAPAADLLPLHRAELRVFAEGAADILRRDPSPKPARRAKAAAALRCPWLQTLLDTMRAERCYSPYYLPLRWRCLPLLWMLAEAARTGSRRFGRLDWAGYYLLGGRWDRG</sequence>